<dbReference type="InterPro" id="IPR021838">
    <property type="entry name" value="DUF3431"/>
</dbReference>
<accession>A0A9Q9EKP9</accession>
<dbReference type="PANTHER" id="PTHR37490:SF3">
    <property type="entry name" value="DUF3431 DOMAIN CONTAINING PROTEIN"/>
    <property type="match status" value="1"/>
</dbReference>
<keyword evidence="1" id="KW-1133">Transmembrane helix</keyword>
<sequence length="354" mass="39632">MHRQPCVLGRYATPLKSIWVVVAAICAALLVTGLLFKEHHIRLPLSPALFQTSSSTGASTTAQPAVTIVVASESGDDTTWLEPFNDWTKAVYITDNASASLTVPRNKGREGMVYLTYILDHYDHLPEIVIFSHSKRYQWHNDDPLYDGQAVLSWLNLTYAKSQGYVSLRCGWSLGCPKEIQPFVEAEMPPPASNPTAKDARAGAFYRQAFEHLFPETSVPDVVAAPCCAQFVVTAEQIRKRSKADYKRIRDWLLATTLNDALSGRILEYMWHIIFGQQAISCPVAGDCYCNLFNLCKLDCESSGTCREAYTLPKYSTMPDGWPDFDMDDNWQNVTEIRLKFEADNRGAAPADRT</sequence>
<reference evidence="2" key="1">
    <citation type="submission" date="2022-06" db="EMBL/GenBank/DDBJ databases">
        <title>Complete genome sequences of two strains of the flax pathogen Septoria linicola.</title>
        <authorList>
            <person name="Lapalu N."/>
            <person name="Simon A."/>
            <person name="Demenou B."/>
            <person name="Paumier D."/>
            <person name="Guillot M.-P."/>
            <person name="Gout L."/>
            <person name="Valade R."/>
        </authorList>
    </citation>
    <scope>NUCLEOTIDE SEQUENCE</scope>
    <source>
        <strain evidence="2">SE15195</strain>
    </source>
</reference>
<dbReference type="Proteomes" id="UP001056384">
    <property type="component" value="Chromosome 5"/>
</dbReference>
<feature type="transmembrane region" description="Helical" evidence="1">
    <location>
        <begin position="17"/>
        <end position="36"/>
    </location>
</feature>
<evidence type="ECO:0000256" key="1">
    <source>
        <dbReference type="SAM" id="Phobius"/>
    </source>
</evidence>
<protein>
    <submittedName>
        <fullName evidence="2">Uncharacterized protein</fullName>
    </submittedName>
</protein>
<evidence type="ECO:0000313" key="3">
    <source>
        <dbReference type="Proteomes" id="UP001056384"/>
    </source>
</evidence>
<evidence type="ECO:0000313" key="2">
    <source>
        <dbReference type="EMBL" id="USW53522.1"/>
    </source>
</evidence>
<dbReference type="AlphaFoldDB" id="A0A9Q9EKP9"/>
<proteinExistence type="predicted"/>
<gene>
    <name evidence="2" type="ORF">Slin15195_G068410</name>
</gene>
<keyword evidence="3" id="KW-1185">Reference proteome</keyword>
<keyword evidence="1" id="KW-0812">Transmembrane</keyword>
<dbReference type="PANTHER" id="PTHR37490">
    <property type="entry name" value="EXPRESSED PROTEIN"/>
    <property type="match status" value="1"/>
</dbReference>
<keyword evidence="1" id="KW-0472">Membrane</keyword>
<organism evidence="2 3">
    <name type="scientific">Septoria linicola</name>
    <dbReference type="NCBI Taxonomy" id="215465"/>
    <lineage>
        <taxon>Eukaryota</taxon>
        <taxon>Fungi</taxon>
        <taxon>Dikarya</taxon>
        <taxon>Ascomycota</taxon>
        <taxon>Pezizomycotina</taxon>
        <taxon>Dothideomycetes</taxon>
        <taxon>Dothideomycetidae</taxon>
        <taxon>Mycosphaerellales</taxon>
        <taxon>Mycosphaerellaceae</taxon>
        <taxon>Septoria</taxon>
    </lineage>
</organism>
<dbReference type="EMBL" id="CP099422">
    <property type="protein sequence ID" value="USW53522.1"/>
    <property type="molecule type" value="Genomic_DNA"/>
</dbReference>
<name>A0A9Q9EKP9_9PEZI</name>
<dbReference type="Pfam" id="PF11913">
    <property type="entry name" value="DUF3431"/>
    <property type="match status" value="1"/>
</dbReference>